<keyword evidence="1" id="KW-1133">Transmembrane helix</keyword>
<reference evidence="2" key="1">
    <citation type="submission" date="2021-02" db="EMBL/GenBank/DDBJ databases">
        <title>Metagenome analyses of Stigonema ocellatum DSM 106950, Chlorogloea purpurea SAG 13.99 and Gomphosphaeria aponina DSM 107014.</title>
        <authorList>
            <person name="Marter P."/>
            <person name="Huang S."/>
        </authorList>
    </citation>
    <scope>NUCLEOTIDE SEQUENCE</scope>
    <source>
        <strain evidence="2">JP213</strain>
    </source>
</reference>
<keyword evidence="1" id="KW-0812">Transmembrane</keyword>
<proteinExistence type="predicted"/>
<evidence type="ECO:0000313" key="2">
    <source>
        <dbReference type="EMBL" id="MBR8827379.1"/>
    </source>
</evidence>
<comment type="caution">
    <text evidence="2">The sequence shown here is derived from an EMBL/GenBank/DDBJ whole genome shotgun (WGS) entry which is preliminary data.</text>
</comment>
<feature type="transmembrane region" description="Helical" evidence="1">
    <location>
        <begin position="40"/>
        <end position="61"/>
    </location>
</feature>
<name>A0A941GNG0_9CHRO</name>
<evidence type="ECO:0000256" key="1">
    <source>
        <dbReference type="SAM" id="Phobius"/>
    </source>
</evidence>
<sequence>MFASLSLTNIEPSSVYFPMLLHCLIGTAAAIIAQQKGQNFILWIILGLIGGTPAIIVSLFMKRKEEKI</sequence>
<protein>
    <submittedName>
        <fullName evidence="2">Uncharacterized protein</fullName>
    </submittedName>
</protein>
<accession>A0A941GNG0</accession>
<feature type="transmembrane region" description="Helical" evidence="1">
    <location>
        <begin position="15"/>
        <end position="33"/>
    </location>
</feature>
<dbReference type="EMBL" id="JADQBC010000028">
    <property type="protein sequence ID" value="MBR8827379.1"/>
    <property type="molecule type" value="Genomic_DNA"/>
</dbReference>
<evidence type="ECO:0000313" key="3">
    <source>
        <dbReference type="Proteomes" id="UP000767446"/>
    </source>
</evidence>
<keyword evidence="1" id="KW-0472">Membrane</keyword>
<dbReference type="Proteomes" id="UP000767446">
    <property type="component" value="Unassembled WGS sequence"/>
</dbReference>
<organism evidence="2 3">
    <name type="scientific">Gomphosphaeria aponina SAG 52.96 = DSM 107014</name>
    <dbReference type="NCBI Taxonomy" id="1521640"/>
    <lineage>
        <taxon>Bacteria</taxon>
        <taxon>Bacillati</taxon>
        <taxon>Cyanobacteriota</taxon>
        <taxon>Cyanophyceae</taxon>
        <taxon>Oscillatoriophycideae</taxon>
        <taxon>Chroococcales</taxon>
        <taxon>Gomphosphaeriaceae</taxon>
        <taxon>Gomphosphaeria</taxon>
    </lineage>
</organism>
<dbReference type="AlphaFoldDB" id="A0A941GNG0"/>
<gene>
    <name evidence="2" type="ORF">DSM107014_05650</name>
</gene>